<evidence type="ECO:0000259" key="3">
    <source>
        <dbReference type="PROSITE" id="PS50002"/>
    </source>
</evidence>
<dbReference type="VEuPathDB" id="FungiDB:PNEG_02029"/>
<dbReference type="Gene3D" id="2.30.30.40">
    <property type="entry name" value="SH3 Domains"/>
    <property type="match status" value="1"/>
</dbReference>
<evidence type="ECO:0000313" key="5">
    <source>
        <dbReference type="Proteomes" id="UP000011958"/>
    </source>
</evidence>
<dbReference type="HOGENOM" id="CLU_654024_0_0_1"/>
<dbReference type="Proteomes" id="UP000011958">
    <property type="component" value="Unassembled WGS sequence"/>
</dbReference>
<gene>
    <name evidence="4" type="ORF">PNEG_02029</name>
</gene>
<dbReference type="InterPro" id="IPR036028">
    <property type="entry name" value="SH3-like_dom_sf"/>
</dbReference>
<dbReference type="GO" id="GO:0030950">
    <property type="term" value="P:establishment or maintenance of actin cytoskeleton polarity"/>
    <property type="evidence" value="ECO:0007669"/>
    <property type="project" value="TreeGrafter"/>
</dbReference>
<reference evidence="5" key="1">
    <citation type="journal article" date="2016" name="Nat. Commun.">
        <title>Genome analysis of three Pneumocystis species reveals adaptation mechanisms to life exclusively in mammalian hosts.</title>
        <authorList>
            <person name="Ma L."/>
            <person name="Chen Z."/>
            <person name="Huang D.W."/>
            <person name="Kutty G."/>
            <person name="Ishihara M."/>
            <person name="Wang H."/>
            <person name="Abouelleil A."/>
            <person name="Bishop L."/>
            <person name="Davey E."/>
            <person name="Deng R."/>
            <person name="Deng X."/>
            <person name="Fan L."/>
            <person name="Fantoni G."/>
            <person name="Fitzgerald M."/>
            <person name="Gogineni E."/>
            <person name="Goldberg J.M."/>
            <person name="Handley G."/>
            <person name="Hu X."/>
            <person name="Huber C."/>
            <person name="Jiao X."/>
            <person name="Jones K."/>
            <person name="Levin J.Z."/>
            <person name="Liu Y."/>
            <person name="Macdonald P."/>
            <person name="Melnikov A."/>
            <person name="Raley C."/>
            <person name="Sassi M."/>
            <person name="Sherman B.T."/>
            <person name="Song X."/>
            <person name="Sykes S."/>
            <person name="Tran B."/>
            <person name="Walsh L."/>
            <person name="Xia Y."/>
            <person name="Yang J."/>
            <person name="Young S."/>
            <person name="Zeng Q."/>
            <person name="Zheng X."/>
            <person name="Stephens R."/>
            <person name="Nusbaum C."/>
            <person name="Birren B.W."/>
            <person name="Azadi P."/>
            <person name="Lempicki R.A."/>
            <person name="Cuomo C.A."/>
            <person name="Kovacs J.A."/>
        </authorList>
    </citation>
    <scope>NUCLEOTIDE SEQUENCE [LARGE SCALE GENOMIC DNA]</scope>
    <source>
        <strain evidence="5">B123</strain>
    </source>
</reference>
<dbReference type="InterPro" id="IPR053039">
    <property type="entry name" value="Polarity_Bud-Selection_Reg"/>
</dbReference>
<dbReference type="PROSITE" id="PS50002">
    <property type="entry name" value="SH3"/>
    <property type="match status" value="1"/>
</dbReference>
<dbReference type="FunFam" id="2.30.30.40:FF:000035">
    <property type="entry name" value="SH3 domain containing protein"/>
    <property type="match status" value="1"/>
</dbReference>
<dbReference type="GO" id="GO:0008104">
    <property type="term" value="P:intracellular protein localization"/>
    <property type="evidence" value="ECO:0007669"/>
    <property type="project" value="TreeGrafter"/>
</dbReference>
<dbReference type="RefSeq" id="XP_007874009.1">
    <property type="nucleotide sequence ID" value="XM_007875818.1"/>
</dbReference>
<feature type="domain" description="SH3" evidence="3">
    <location>
        <begin position="34"/>
        <end position="95"/>
    </location>
</feature>
<protein>
    <recommendedName>
        <fullName evidence="3">SH3 domain-containing protein</fullName>
    </recommendedName>
</protein>
<dbReference type="PANTHER" id="PTHR47775:SF1">
    <property type="entry name" value="BUD SITE SELECTION PROTEIN 14"/>
    <property type="match status" value="1"/>
</dbReference>
<keyword evidence="5" id="KW-1185">Reference proteome</keyword>
<dbReference type="eggNOG" id="ENOG502R17J">
    <property type="taxonomic scope" value="Eukaryota"/>
</dbReference>
<sequence>MLLYKDHKEPFSDCNDYFDDNELSSSPSISDEDIDFNFVYALHTFVATVEGQANVIKGDTLILLDDSNSYWWLVRLAKDQTVGYLPAEHIETPLERLARLNKYRNAEISSITAEERVDNSILYNNTHVCNKDNKLVVFSVPTYIEYVEEEWDDNSKCADHDSEISEECEIHDYINENSDNYGDTYTDLNTRDVNIIQGRSCEMVLYDNSQNVSIASDLGDVIGNSCYKECNDITDRMYINKCKKKSKGKFSGISERNDKNEKEICKSLGKSCDSLENLRLENNSQVHNVFKNDDIKCNVTSLSYDINKGIYEIYDNDSDNIYTKSHDRDNFHLLNDIKYDTVLETSEVYNKNIYLSKGALRVYFDERKDLELYFFVNSMFSFDKNENIIYPEIHELYVNIEFELEKISQQLDTMLIKFKC</sequence>
<accession>M7NMF3</accession>
<dbReference type="EMBL" id="AFWA02000009">
    <property type="protein sequence ID" value="EMR09848.1"/>
    <property type="molecule type" value="Genomic_DNA"/>
</dbReference>
<dbReference type="STRING" id="1069680.M7NMF3"/>
<dbReference type="GO" id="GO:0015630">
    <property type="term" value="C:microtubule cytoskeleton"/>
    <property type="evidence" value="ECO:0007669"/>
    <property type="project" value="TreeGrafter"/>
</dbReference>
<dbReference type="PANTHER" id="PTHR47775">
    <property type="entry name" value="BUD SITE SELECTION PROTEIN 14"/>
    <property type="match status" value="1"/>
</dbReference>
<comment type="caution">
    <text evidence="4">The sequence shown here is derived from an EMBL/GenBank/DDBJ whole genome shotgun (WGS) entry which is preliminary data.</text>
</comment>
<evidence type="ECO:0000256" key="1">
    <source>
        <dbReference type="ARBA" id="ARBA00022443"/>
    </source>
</evidence>
<evidence type="ECO:0000256" key="2">
    <source>
        <dbReference type="PROSITE-ProRule" id="PRU00192"/>
    </source>
</evidence>
<dbReference type="GO" id="GO:0051286">
    <property type="term" value="C:cell tip"/>
    <property type="evidence" value="ECO:0007669"/>
    <property type="project" value="TreeGrafter"/>
</dbReference>
<dbReference type="AlphaFoldDB" id="M7NMF3"/>
<name>M7NMF3_PNEMU</name>
<dbReference type="InterPro" id="IPR001452">
    <property type="entry name" value="SH3_domain"/>
</dbReference>
<organism evidence="4 5">
    <name type="scientific">Pneumocystis murina (strain B123)</name>
    <name type="common">Mouse pneumocystis pneumonia agent</name>
    <name type="synonym">Pneumocystis carinii f. sp. muris</name>
    <dbReference type="NCBI Taxonomy" id="1069680"/>
    <lineage>
        <taxon>Eukaryota</taxon>
        <taxon>Fungi</taxon>
        <taxon>Dikarya</taxon>
        <taxon>Ascomycota</taxon>
        <taxon>Taphrinomycotina</taxon>
        <taxon>Pneumocystomycetes</taxon>
        <taxon>Pneumocystaceae</taxon>
        <taxon>Pneumocystis</taxon>
    </lineage>
</organism>
<evidence type="ECO:0000313" key="4">
    <source>
        <dbReference type="EMBL" id="EMR09848.1"/>
    </source>
</evidence>
<dbReference type="SMART" id="SM00326">
    <property type="entry name" value="SH3"/>
    <property type="match status" value="1"/>
</dbReference>
<dbReference type="GeneID" id="19895723"/>
<dbReference type="Pfam" id="PF00018">
    <property type="entry name" value="SH3_1"/>
    <property type="match status" value="1"/>
</dbReference>
<proteinExistence type="predicted"/>
<dbReference type="OrthoDB" id="196165at2759"/>
<dbReference type="SUPFAM" id="SSF50044">
    <property type="entry name" value="SH3-domain"/>
    <property type="match status" value="1"/>
</dbReference>
<keyword evidence="1 2" id="KW-0728">SH3 domain</keyword>